<dbReference type="Pfam" id="PF00573">
    <property type="entry name" value="Ribosomal_L4"/>
    <property type="match status" value="1"/>
</dbReference>
<evidence type="ECO:0000256" key="2">
    <source>
        <dbReference type="ARBA" id="ARBA00022980"/>
    </source>
</evidence>
<keyword evidence="2 8" id="KW-0689">Ribosomal protein</keyword>
<feature type="domain" description="Large ribosomal subunit protein uL4 C-terminal" evidence="7">
    <location>
        <begin position="235"/>
        <end position="307"/>
    </location>
</feature>
<dbReference type="InterPro" id="IPR002136">
    <property type="entry name" value="Ribosomal_uL4"/>
</dbReference>
<dbReference type="Gene3D" id="3.40.1370.10">
    <property type="match status" value="1"/>
</dbReference>
<dbReference type="Proteomes" id="UP000557509">
    <property type="component" value="Unassembled WGS sequence"/>
</dbReference>
<feature type="region of interest" description="Disordered" evidence="6">
    <location>
        <begin position="1"/>
        <end position="27"/>
    </location>
</feature>
<feature type="region of interest" description="Disordered" evidence="6">
    <location>
        <begin position="365"/>
        <end position="384"/>
    </location>
</feature>
<evidence type="ECO:0000256" key="1">
    <source>
        <dbReference type="ARBA" id="ARBA00010528"/>
    </source>
</evidence>
<evidence type="ECO:0000256" key="4">
    <source>
        <dbReference type="ARBA" id="ARBA00035244"/>
    </source>
</evidence>
<dbReference type="Pfam" id="PF14374">
    <property type="entry name" value="Ribos_L4_asso_C"/>
    <property type="match status" value="1"/>
</dbReference>
<organism evidence="8 9">
    <name type="scientific">Toxoplasma gondii</name>
    <dbReference type="NCBI Taxonomy" id="5811"/>
    <lineage>
        <taxon>Eukaryota</taxon>
        <taxon>Sar</taxon>
        <taxon>Alveolata</taxon>
        <taxon>Apicomplexa</taxon>
        <taxon>Conoidasida</taxon>
        <taxon>Coccidia</taxon>
        <taxon>Eucoccidiorida</taxon>
        <taxon>Eimeriorina</taxon>
        <taxon>Sarcocystidae</taxon>
        <taxon>Toxoplasma</taxon>
    </lineage>
</organism>
<gene>
    <name evidence="8" type="ORF">TGRH88_048830</name>
</gene>
<evidence type="ECO:0000259" key="7">
    <source>
        <dbReference type="Pfam" id="PF14374"/>
    </source>
</evidence>
<dbReference type="InterPro" id="IPR013000">
    <property type="entry name" value="Ribosomal_uL4_euk/arc_CS"/>
</dbReference>
<keyword evidence="3" id="KW-0687">Ribonucleoprotein</keyword>
<dbReference type="InterPro" id="IPR023574">
    <property type="entry name" value="Ribosomal_uL4_dom_sf"/>
</dbReference>
<dbReference type="PANTHER" id="PTHR19431">
    <property type="entry name" value="60S RIBOSOMAL PROTEIN L4"/>
    <property type="match status" value="1"/>
</dbReference>
<evidence type="ECO:0000313" key="8">
    <source>
        <dbReference type="EMBL" id="KAF4639112.1"/>
    </source>
</evidence>
<dbReference type="AlphaFoldDB" id="A0A7J6JXJ6"/>
<accession>A0A7J6JXJ6</accession>
<dbReference type="FunFam" id="3.40.1370.10:FF:000011">
    <property type="entry name" value="50S ribosomal protein L4"/>
    <property type="match status" value="1"/>
</dbReference>
<evidence type="ECO:0000313" key="9">
    <source>
        <dbReference type="Proteomes" id="UP000557509"/>
    </source>
</evidence>
<proteinExistence type="inferred from homology"/>
<dbReference type="VEuPathDB" id="ToxoDB:TGME49_309120"/>
<sequence>MAKNRRQPYGVAPNAGYQTSAESWGTGRAVSRIPRVPGGGTHRAGQAAFGNMCRGGGMFAPNKTWRRWHRKVNVTQKRHAVASAVAATGLPALVMARGHRIDEVPELPLVVSEKLEKVSKTREAVKILETLGCTAELERVRASAKKLRAGKGKMRGRRTHMRRGPLVVYAEDNGVTRAFRNIPGVELCKVDSLNLLQLAPGGALGRFCLYTASAFKRLQLLFGRHTGTGTAQLKKGYHLPRALMSNADLSRIVNSEEIQRVVRPARVAPQKKRGQKKNLLKNHAVLCRVNPAARNLKILARLAQTEGTKQRALVLRKKQANREEHKKHRQSARRFAAEIRQAFSDKMAAELEAAARRKAEEAGAIAQASAEEEKSSFDAERGGRASLSARRALRNCLITYRSDAAKKSMRVPPCLIETPKELRVERLDRVRRPGSRRLYQGCSSCGLGRV</sequence>
<feature type="compositionally biased region" description="Basic and acidic residues" evidence="6">
    <location>
        <begin position="371"/>
        <end position="383"/>
    </location>
</feature>
<dbReference type="PROSITE" id="PS00939">
    <property type="entry name" value="RIBOSOMAL_L1E"/>
    <property type="match status" value="1"/>
</dbReference>
<reference evidence="8 9" key="1">
    <citation type="submission" date="2020-03" db="EMBL/GenBank/DDBJ databases">
        <title>Genome sequence of Toxoplasma gondii RH-88 strain.</title>
        <authorList>
            <person name="Lorenzi H.A."/>
            <person name="Venepally P."/>
            <person name="Rozenberg A."/>
            <person name="Sibley D."/>
        </authorList>
    </citation>
    <scope>NUCLEOTIDE SEQUENCE [LARGE SCALE GENOMIC DNA]</scope>
    <source>
        <strain evidence="8 9">RH-88</strain>
    </source>
</reference>
<name>A0A7J6JXJ6_TOXGO</name>
<dbReference type="EMBL" id="JAAUHK010000196">
    <property type="protein sequence ID" value="KAF4639112.1"/>
    <property type="molecule type" value="Genomic_DNA"/>
</dbReference>
<evidence type="ECO:0000256" key="3">
    <source>
        <dbReference type="ARBA" id="ARBA00023274"/>
    </source>
</evidence>
<dbReference type="GO" id="GO:0003735">
    <property type="term" value="F:structural constituent of ribosome"/>
    <property type="evidence" value="ECO:0007669"/>
    <property type="project" value="InterPro"/>
</dbReference>
<protein>
    <recommendedName>
        <fullName evidence="4">Large ribosomal subunit protein uL4</fullName>
    </recommendedName>
    <alternativeName>
        <fullName evidence="5">60S ribosomal protein L4</fullName>
    </alternativeName>
</protein>
<dbReference type="SUPFAM" id="SSF52166">
    <property type="entry name" value="Ribosomal protein L4"/>
    <property type="match status" value="1"/>
</dbReference>
<dbReference type="GO" id="GO:0006412">
    <property type="term" value="P:translation"/>
    <property type="evidence" value="ECO:0007669"/>
    <property type="project" value="InterPro"/>
</dbReference>
<dbReference type="GO" id="GO:1990904">
    <property type="term" value="C:ribonucleoprotein complex"/>
    <property type="evidence" value="ECO:0007669"/>
    <property type="project" value="UniProtKB-KW"/>
</dbReference>
<comment type="similarity">
    <text evidence="1">Belongs to the universal ribosomal protein uL4 family.</text>
</comment>
<dbReference type="GO" id="GO:0005840">
    <property type="term" value="C:ribosome"/>
    <property type="evidence" value="ECO:0007669"/>
    <property type="project" value="UniProtKB-KW"/>
</dbReference>
<evidence type="ECO:0000256" key="6">
    <source>
        <dbReference type="SAM" id="MobiDB-lite"/>
    </source>
</evidence>
<comment type="caution">
    <text evidence="8">The sequence shown here is derived from an EMBL/GenBank/DDBJ whole genome shotgun (WGS) entry which is preliminary data.</text>
</comment>
<dbReference type="InterPro" id="IPR045240">
    <property type="entry name" value="Ribosomal_uL4_euk/arch"/>
</dbReference>
<dbReference type="InterPro" id="IPR025755">
    <property type="entry name" value="Ribos_uL4_C_dom"/>
</dbReference>
<evidence type="ECO:0000256" key="5">
    <source>
        <dbReference type="ARBA" id="ARBA00035353"/>
    </source>
</evidence>
<keyword evidence="9" id="KW-1185">Reference proteome</keyword>